<reference evidence="2" key="1">
    <citation type="submission" date="2021-05" db="EMBL/GenBank/DDBJ databases">
        <authorList>
            <person name="Alioto T."/>
            <person name="Alioto T."/>
            <person name="Gomez Garrido J."/>
        </authorList>
    </citation>
    <scope>NUCLEOTIDE SEQUENCE</scope>
</reference>
<accession>A0A8D8TF74</accession>
<keyword evidence="1" id="KW-1133">Transmembrane helix</keyword>
<feature type="transmembrane region" description="Helical" evidence="1">
    <location>
        <begin position="133"/>
        <end position="151"/>
    </location>
</feature>
<name>A0A8D8TF74_9HEMI</name>
<keyword evidence="1" id="KW-0472">Membrane</keyword>
<feature type="transmembrane region" description="Helical" evidence="1">
    <location>
        <begin position="57"/>
        <end position="78"/>
    </location>
</feature>
<keyword evidence="1" id="KW-0812">Transmembrane</keyword>
<dbReference type="EMBL" id="HBUF01270415">
    <property type="protein sequence ID" value="CAG6685035.1"/>
    <property type="molecule type" value="Transcribed_RNA"/>
</dbReference>
<protein>
    <submittedName>
        <fullName evidence="2">Uncharacterized protein</fullName>
    </submittedName>
</protein>
<dbReference type="AlphaFoldDB" id="A0A8D8TF74"/>
<organism evidence="2">
    <name type="scientific">Cacopsylla melanoneura</name>
    <dbReference type="NCBI Taxonomy" id="428564"/>
    <lineage>
        <taxon>Eukaryota</taxon>
        <taxon>Metazoa</taxon>
        <taxon>Ecdysozoa</taxon>
        <taxon>Arthropoda</taxon>
        <taxon>Hexapoda</taxon>
        <taxon>Insecta</taxon>
        <taxon>Pterygota</taxon>
        <taxon>Neoptera</taxon>
        <taxon>Paraneoptera</taxon>
        <taxon>Hemiptera</taxon>
        <taxon>Sternorrhyncha</taxon>
        <taxon>Psylloidea</taxon>
        <taxon>Psyllidae</taxon>
        <taxon>Psyllinae</taxon>
        <taxon>Cacopsylla</taxon>
    </lineage>
</organism>
<evidence type="ECO:0000256" key="1">
    <source>
        <dbReference type="SAM" id="Phobius"/>
    </source>
</evidence>
<proteinExistence type="predicted"/>
<sequence length="160" mass="18107">MLQFDHRLFSFYVNISGVGISPMNRSSETRNHFVFPFSFHDFSRNTKHEKRINGRKIFANVSGGVVCDFVLFCFFGVASGRHVLAPSVYQQDGSNDGIPLLGQGMIHLRCFRRLRICPKCVIRGTCVSPTDSSGVAVFLPCLLILLCQLYLHTYTFSYEI</sequence>
<evidence type="ECO:0000313" key="2">
    <source>
        <dbReference type="EMBL" id="CAG6685035.1"/>
    </source>
</evidence>